<feature type="compositionally biased region" description="Polar residues" evidence="1">
    <location>
        <begin position="1"/>
        <end position="10"/>
    </location>
</feature>
<dbReference type="PROSITE" id="PS50053">
    <property type="entry name" value="UBIQUITIN_2"/>
    <property type="match status" value="1"/>
</dbReference>
<evidence type="ECO:0000313" key="3">
    <source>
        <dbReference type="EnsemblMetazoa" id="XP_011676726"/>
    </source>
</evidence>
<dbReference type="AlphaFoldDB" id="A0A7M7LWB7"/>
<feature type="domain" description="Ubiquitin-like" evidence="2">
    <location>
        <begin position="131"/>
        <end position="208"/>
    </location>
</feature>
<evidence type="ECO:0000259" key="2">
    <source>
        <dbReference type="PROSITE" id="PS50053"/>
    </source>
</evidence>
<dbReference type="InterPro" id="IPR029071">
    <property type="entry name" value="Ubiquitin-like_domsf"/>
</dbReference>
<proteinExistence type="predicted"/>
<sequence>MSTYGNTGNEGQRGYGEGNSDVNTYGNRGNEPSRNRDFINIKIFVHPDNKSPVYMQANLKWTLDELHFSLAEKCSLTPGQCHSSCDGLLLSGSRKVWETEIKNDSTVILYEGEGTPTPGVIKNEPSKHTKVKITIILLNGKTRDMEVDLDQKQSCLVKQVSAEIGVHESQIDLMHDGEKLTGSTTLREAKKKIKNGSKMHVVLRVRGGDSQ</sequence>
<dbReference type="KEGG" id="spu:105444320"/>
<accession>A0A7M7LWB7</accession>
<dbReference type="Pfam" id="PF00240">
    <property type="entry name" value="ubiquitin"/>
    <property type="match status" value="1"/>
</dbReference>
<protein>
    <recommendedName>
        <fullName evidence="2">Ubiquitin-like domain-containing protein</fullName>
    </recommendedName>
</protein>
<dbReference type="GeneID" id="105444320"/>
<feature type="region of interest" description="Disordered" evidence="1">
    <location>
        <begin position="1"/>
        <end position="33"/>
    </location>
</feature>
<organism evidence="3 4">
    <name type="scientific">Strongylocentrotus purpuratus</name>
    <name type="common">Purple sea urchin</name>
    <dbReference type="NCBI Taxonomy" id="7668"/>
    <lineage>
        <taxon>Eukaryota</taxon>
        <taxon>Metazoa</taxon>
        <taxon>Echinodermata</taxon>
        <taxon>Eleutherozoa</taxon>
        <taxon>Echinozoa</taxon>
        <taxon>Echinoidea</taxon>
        <taxon>Euechinoidea</taxon>
        <taxon>Echinacea</taxon>
        <taxon>Camarodonta</taxon>
        <taxon>Echinidea</taxon>
        <taxon>Strongylocentrotidae</taxon>
        <taxon>Strongylocentrotus</taxon>
    </lineage>
</organism>
<dbReference type="RefSeq" id="XP_011676726.1">
    <property type="nucleotide sequence ID" value="XM_011678424.2"/>
</dbReference>
<dbReference type="CDD" id="cd17039">
    <property type="entry name" value="Ubl_ubiquitin_like"/>
    <property type="match status" value="1"/>
</dbReference>
<dbReference type="InterPro" id="IPR000626">
    <property type="entry name" value="Ubiquitin-like_dom"/>
</dbReference>
<evidence type="ECO:0000313" key="4">
    <source>
        <dbReference type="Proteomes" id="UP000007110"/>
    </source>
</evidence>
<feature type="compositionally biased region" description="Polar residues" evidence="1">
    <location>
        <begin position="20"/>
        <end position="30"/>
    </location>
</feature>
<evidence type="ECO:0000256" key="1">
    <source>
        <dbReference type="SAM" id="MobiDB-lite"/>
    </source>
</evidence>
<name>A0A7M7LWB7_STRPU</name>
<dbReference type="Proteomes" id="UP000007110">
    <property type="component" value="Unassembled WGS sequence"/>
</dbReference>
<reference evidence="4" key="1">
    <citation type="submission" date="2015-02" db="EMBL/GenBank/DDBJ databases">
        <title>Genome sequencing for Strongylocentrotus purpuratus.</title>
        <authorList>
            <person name="Murali S."/>
            <person name="Liu Y."/>
            <person name="Vee V."/>
            <person name="English A."/>
            <person name="Wang M."/>
            <person name="Skinner E."/>
            <person name="Han Y."/>
            <person name="Muzny D.M."/>
            <person name="Worley K.C."/>
            <person name="Gibbs R.A."/>
        </authorList>
    </citation>
    <scope>NUCLEOTIDE SEQUENCE</scope>
</reference>
<dbReference type="InParanoid" id="A0A7M7LWB7"/>
<dbReference type="Gene3D" id="3.10.20.90">
    <property type="entry name" value="Phosphatidylinositol 3-kinase Catalytic Subunit, Chain A, domain 1"/>
    <property type="match status" value="1"/>
</dbReference>
<dbReference type="EnsemblMetazoa" id="XM_011678424">
    <property type="protein sequence ID" value="XP_011676726"/>
    <property type="gene ID" value="LOC105444320"/>
</dbReference>
<keyword evidence="4" id="KW-1185">Reference proteome</keyword>
<reference evidence="3" key="2">
    <citation type="submission" date="2021-01" db="UniProtKB">
        <authorList>
            <consortium name="EnsemblMetazoa"/>
        </authorList>
    </citation>
    <scope>IDENTIFICATION</scope>
</reference>
<dbReference type="SUPFAM" id="SSF54236">
    <property type="entry name" value="Ubiquitin-like"/>
    <property type="match status" value="2"/>
</dbReference>